<keyword evidence="1" id="KW-1133">Transmembrane helix</keyword>
<name>A0A021VPY4_9CELL</name>
<protein>
    <submittedName>
        <fullName evidence="2">Uncharacterized protein</fullName>
    </submittedName>
</protein>
<sequence>MLWFTVWTLLVLGTLVGAFFLGRDLYRKGRRLLAELERAGEVFGEVADRGEARAAELVLTTPAAVDLTDREPARARRALAAQGTARRRAARQARHDAAYARWRSFTH</sequence>
<comment type="caution">
    <text evidence="2">The sequence shown here is derived from an EMBL/GenBank/DDBJ whole genome shotgun (WGS) entry which is preliminary data.</text>
</comment>
<gene>
    <name evidence="2" type="ORF">N866_01850</name>
</gene>
<dbReference type="Proteomes" id="UP000019753">
    <property type="component" value="Unassembled WGS sequence"/>
</dbReference>
<evidence type="ECO:0000313" key="2">
    <source>
        <dbReference type="EMBL" id="EYR63239.1"/>
    </source>
</evidence>
<reference evidence="2 3" key="1">
    <citation type="submission" date="2014-01" db="EMBL/GenBank/DDBJ databases">
        <title>Actinotalea ferrariae CF5-4.</title>
        <authorList>
            <person name="Chen F."/>
            <person name="Li Y."/>
            <person name="Wang G."/>
        </authorList>
    </citation>
    <scope>NUCLEOTIDE SEQUENCE [LARGE SCALE GENOMIC DNA]</scope>
    <source>
        <strain evidence="2 3">CF5-4</strain>
    </source>
</reference>
<accession>A0A021VPY4</accession>
<evidence type="ECO:0000256" key="1">
    <source>
        <dbReference type="SAM" id="Phobius"/>
    </source>
</evidence>
<keyword evidence="3" id="KW-1185">Reference proteome</keyword>
<dbReference type="RefSeq" id="WP_034226335.1">
    <property type="nucleotide sequence ID" value="NZ_AXCW01000111.1"/>
</dbReference>
<keyword evidence="1" id="KW-0472">Membrane</keyword>
<organism evidence="2 3">
    <name type="scientific">Actinotalea ferrariae CF5-4</name>
    <dbReference type="NCBI Taxonomy" id="948458"/>
    <lineage>
        <taxon>Bacteria</taxon>
        <taxon>Bacillati</taxon>
        <taxon>Actinomycetota</taxon>
        <taxon>Actinomycetes</taxon>
        <taxon>Micrococcales</taxon>
        <taxon>Cellulomonadaceae</taxon>
        <taxon>Actinotalea</taxon>
    </lineage>
</organism>
<keyword evidence="1" id="KW-0812">Transmembrane</keyword>
<proteinExistence type="predicted"/>
<evidence type="ECO:0000313" key="3">
    <source>
        <dbReference type="Proteomes" id="UP000019753"/>
    </source>
</evidence>
<dbReference type="EMBL" id="AXCW01000111">
    <property type="protein sequence ID" value="EYR63239.1"/>
    <property type="molecule type" value="Genomic_DNA"/>
</dbReference>
<dbReference type="AlphaFoldDB" id="A0A021VPY4"/>
<feature type="transmembrane region" description="Helical" evidence="1">
    <location>
        <begin position="6"/>
        <end position="26"/>
    </location>
</feature>